<keyword evidence="2" id="KW-1185">Reference proteome</keyword>
<proteinExistence type="predicted"/>
<dbReference type="EMBL" id="CAQQ02126345">
    <property type="status" value="NOT_ANNOTATED_CDS"/>
    <property type="molecule type" value="Genomic_DNA"/>
</dbReference>
<dbReference type="HOGENOM" id="CLU_2707622_0_0_1"/>
<reference evidence="1" key="2">
    <citation type="submission" date="2015-06" db="UniProtKB">
        <authorList>
            <consortium name="EnsemblMetazoa"/>
        </authorList>
    </citation>
    <scope>IDENTIFICATION</scope>
</reference>
<dbReference type="Proteomes" id="UP000015102">
    <property type="component" value="Unassembled WGS sequence"/>
</dbReference>
<evidence type="ECO:0000313" key="2">
    <source>
        <dbReference type="Proteomes" id="UP000015102"/>
    </source>
</evidence>
<dbReference type="EMBL" id="CAQQ02126342">
    <property type="status" value="NOT_ANNOTATED_CDS"/>
    <property type="molecule type" value="Genomic_DNA"/>
</dbReference>
<dbReference type="EMBL" id="CAQQ02126343">
    <property type="status" value="NOT_ANNOTATED_CDS"/>
    <property type="molecule type" value="Genomic_DNA"/>
</dbReference>
<reference evidence="2" key="1">
    <citation type="submission" date="2013-02" db="EMBL/GenBank/DDBJ databases">
        <authorList>
            <person name="Hughes D."/>
        </authorList>
    </citation>
    <scope>NUCLEOTIDE SEQUENCE</scope>
    <source>
        <strain>Durham</strain>
        <strain evidence="2">NC isolate 2 -- Noor lab</strain>
    </source>
</reference>
<dbReference type="EMBL" id="CAQQ02126344">
    <property type="status" value="NOT_ANNOTATED_CDS"/>
    <property type="molecule type" value="Genomic_DNA"/>
</dbReference>
<dbReference type="AlphaFoldDB" id="T1GDG1"/>
<name>T1GDG1_MEGSC</name>
<accession>T1GDG1</accession>
<sequence length="73" mass="7915">MNKGLVYISTYLTVGDCLTCFTENNGGAYFSLGKIICIQRAKSSSGLMKLKQVLGIQPQDQPVMIGVGVNHTY</sequence>
<organism evidence="1 2">
    <name type="scientific">Megaselia scalaris</name>
    <name type="common">Humpbacked fly</name>
    <name type="synonym">Phora scalaris</name>
    <dbReference type="NCBI Taxonomy" id="36166"/>
    <lineage>
        <taxon>Eukaryota</taxon>
        <taxon>Metazoa</taxon>
        <taxon>Ecdysozoa</taxon>
        <taxon>Arthropoda</taxon>
        <taxon>Hexapoda</taxon>
        <taxon>Insecta</taxon>
        <taxon>Pterygota</taxon>
        <taxon>Neoptera</taxon>
        <taxon>Endopterygota</taxon>
        <taxon>Diptera</taxon>
        <taxon>Brachycera</taxon>
        <taxon>Muscomorpha</taxon>
        <taxon>Platypezoidea</taxon>
        <taxon>Phoridae</taxon>
        <taxon>Megaseliini</taxon>
        <taxon>Megaselia</taxon>
    </lineage>
</organism>
<dbReference type="EMBL" id="CAQQ02126341">
    <property type="status" value="NOT_ANNOTATED_CDS"/>
    <property type="molecule type" value="Genomic_DNA"/>
</dbReference>
<evidence type="ECO:0000313" key="1">
    <source>
        <dbReference type="EnsemblMetazoa" id="MESCA001347-PA"/>
    </source>
</evidence>
<protein>
    <submittedName>
        <fullName evidence="1">Uncharacterized protein</fullName>
    </submittedName>
</protein>
<dbReference type="EnsemblMetazoa" id="MESCA001347-RA">
    <property type="protein sequence ID" value="MESCA001347-PA"/>
    <property type="gene ID" value="MESCA001347"/>
</dbReference>